<evidence type="ECO:0000256" key="5">
    <source>
        <dbReference type="ARBA" id="ARBA00022692"/>
    </source>
</evidence>
<comment type="similarity">
    <text evidence="2">Belongs to the amino acid-polyamine-organocation (APC) superfamily. Amino acid transporter (AAT) (TC 2.A.3.1) family.</text>
</comment>
<sequence>MYNLLSVNKLGRNKERKWSEVRMNHPNAEEGNIQRGLKNRHIQMIALGGAIGTGLFYGSASVIKLAGPAITVSYLIGGIIIFFIMRALGEMSVEQPVSGSFSQYAYQYWGELPGFIGGWNYWFNYIVVSMAELAVVGTYVNYWLPDIPIWVSALVCLVAITAINLIHVKAFGEFEFWFAIIKVLAIVGMIVFGVAIIVFGFGHGGVPIGLGNLWQHGGFLPNGVYGVILSLVMAMFSFGGVELIGITAGEAENPRKSIPQAINQVVWRILLFYVGALTVILAIFPWNEMGTQGSPFVQIFTHVGIPAAAHLLNAVVLTAALSTYNSALYSNGRMLYGLALQGNAPRLFAKLNTSGVPVAAILVSSGVTLFAVLLSYIDPDRVFLYLMAVATIAIIINWAMILLVQLKFRQKKEAEKAVLTYKLPWYPFSSYISLAFLASILVIMALIPDMRYSLYIAPAWLLCLYIGYQVKAKRQSEPVRNY</sequence>
<evidence type="ECO:0000256" key="6">
    <source>
        <dbReference type="ARBA" id="ARBA00022970"/>
    </source>
</evidence>
<feature type="transmembrane region" description="Helical" evidence="9">
    <location>
        <begin position="356"/>
        <end position="377"/>
    </location>
</feature>
<evidence type="ECO:0000259" key="10">
    <source>
        <dbReference type="Pfam" id="PF00324"/>
    </source>
</evidence>
<keyword evidence="12" id="KW-1185">Reference proteome</keyword>
<feature type="transmembrane region" description="Helical" evidence="9">
    <location>
        <begin position="425"/>
        <end position="446"/>
    </location>
</feature>
<name>A0A1M6J7P1_9FIRM</name>
<evidence type="ECO:0000256" key="4">
    <source>
        <dbReference type="ARBA" id="ARBA00022475"/>
    </source>
</evidence>
<keyword evidence="3" id="KW-0813">Transport</keyword>
<proteinExistence type="inferred from homology"/>
<keyword evidence="7 9" id="KW-1133">Transmembrane helix</keyword>
<gene>
    <name evidence="11" type="ORF">SAMN02745170_02514</name>
</gene>
<feature type="domain" description="Amino acid permease/ SLC12A" evidence="10">
    <location>
        <begin position="41"/>
        <end position="475"/>
    </location>
</feature>
<feature type="transmembrane region" description="Helical" evidence="9">
    <location>
        <begin position="44"/>
        <end position="63"/>
    </location>
</feature>
<dbReference type="AlphaFoldDB" id="A0A1M6J7P1"/>
<evidence type="ECO:0000313" key="12">
    <source>
        <dbReference type="Proteomes" id="UP000322917"/>
    </source>
</evidence>
<dbReference type="InterPro" id="IPR004841">
    <property type="entry name" value="AA-permease/SLC12A_dom"/>
</dbReference>
<dbReference type="GO" id="GO:0005886">
    <property type="term" value="C:plasma membrane"/>
    <property type="evidence" value="ECO:0007669"/>
    <property type="project" value="UniProtKB-SubCell"/>
</dbReference>
<dbReference type="Gene3D" id="1.20.1740.10">
    <property type="entry name" value="Amino acid/polyamine transporter I"/>
    <property type="match status" value="1"/>
</dbReference>
<dbReference type="PANTHER" id="PTHR43495:SF4">
    <property type="entry name" value="AROMATIC AMINO ACID TRANSPORT PROTEIN AROP"/>
    <property type="match status" value="1"/>
</dbReference>
<keyword evidence="6" id="KW-0029">Amino-acid transport</keyword>
<dbReference type="Proteomes" id="UP000322917">
    <property type="component" value="Unassembled WGS sequence"/>
</dbReference>
<keyword evidence="4" id="KW-1003">Cell membrane</keyword>
<keyword evidence="8 9" id="KW-0472">Membrane</keyword>
<dbReference type="FunFam" id="1.20.1740.10:FF:000001">
    <property type="entry name" value="Amino acid permease"/>
    <property type="match status" value="1"/>
</dbReference>
<dbReference type="EMBL" id="FQZD01000021">
    <property type="protein sequence ID" value="SHJ42681.1"/>
    <property type="molecule type" value="Genomic_DNA"/>
</dbReference>
<evidence type="ECO:0000256" key="9">
    <source>
        <dbReference type="SAM" id="Phobius"/>
    </source>
</evidence>
<evidence type="ECO:0000256" key="1">
    <source>
        <dbReference type="ARBA" id="ARBA00004651"/>
    </source>
</evidence>
<dbReference type="PIRSF" id="PIRSF006060">
    <property type="entry name" value="AA_transporter"/>
    <property type="match status" value="1"/>
</dbReference>
<dbReference type="Pfam" id="PF00324">
    <property type="entry name" value="AA_permease"/>
    <property type="match status" value="1"/>
</dbReference>
<evidence type="ECO:0000313" key="11">
    <source>
        <dbReference type="EMBL" id="SHJ42681.1"/>
    </source>
</evidence>
<comment type="subcellular location">
    <subcellularLocation>
        <location evidence="1">Cell membrane</location>
        <topology evidence="1">Multi-pass membrane protein</topology>
    </subcellularLocation>
</comment>
<keyword evidence="5 9" id="KW-0812">Transmembrane</keyword>
<dbReference type="GO" id="GO:0055085">
    <property type="term" value="P:transmembrane transport"/>
    <property type="evidence" value="ECO:0007669"/>
    <property type="project" value="InterPro"/>
</dbReference>
<feature type="transmembrane region" description="Helical" evidence="9">
    <location>
        <begin position="452"/>
        <end position="470"/>
    </location>
</feature>
<feature type="transmembrane region" description="Helical" evidence="9">
    <location>
        <begin position="147"/>
        <end position="166"/>
    </location>
</feature>
<feature type="transmembrane region" description="Helical" evidence="9">
    <location>
        <begin position="383"/>
        <end position="404"/>
    </location>
</feature>
<organism evidence="11 12">
    <name type="scientific">Propionispora hippei DSM 15287</name>
    <dbReference type="NCBI Taxonomy" id="1123003"/>
    <lineage>
        <taxon>Bacteria</taxon>
        <taxon>Bacillati</taxon>
        <taxon>Bacillota</taxon>
        <taxon>Negativicutes</taxon>
        <taxon>Selenomonadales</taxon>
        <taxon>Sporomusaceae</taxon>
        <taxon>Propionispora</taxon>
    </lineage>
</organism>
<evidence type="ECO:0000256" key="2">
    <source>
        <dbReference type="ARBA" id="ARBA00008583"/>
    </source>
</evidence>
<feature type="transmembrane region" description="Helical" evidence="9">
    <location>
        <begin position="69"/>
        <end position="88"/>
    </location>
</feature>
<feature type="transmembrane region" description="Helical" evidence="9">
    <location>
        <begin position="265"/>
        <end position="287"/>
    </location>
</feature>
<reference evidence="11 12" key="1">
    <citation type="submission" date="2016-11" db="EMBL/GenBank/DDBJ databases">
        <authorList>
            <person name="Varghese N."/>
            <person name="Submissions S."/>
        </authorList>
    </citation>
    <scope>NUCLEOTIDE SEQUENCE [LARGE SCALE GENOMIC DNA]</scope>
    <source>
        <strain evidence="11 12">DSM 15287</strain>
    </source>
</reference>
<evidence type="ECO:0000256" key="3">
    <source>
        <dbReference type="ARBA" id="ARBA00022448"/>
    </source>
</evidence>
<evidence type="ECO:0000256" key="8">
    <source>
        <dbReference type="ARBA" id="ARBA00023136"/>
    </source>
</evidence>
<feature type="transmembrane region" description="Helical" evidence="9">
    <location>
        <begin position="178"/>
        <end position="203"/>
    </location>
</feature>
<dbReference type="PANTHER" id="PTHR43495">
    <property type="entry name" value="GABA PERMEASE"/>
    <property type="match status" value="1"/>
</dbReference>
<feature type="transmembrane region" description="Helical" evidence="9">
    <location>
        <begin position="299"/>
        <end position="324"/>
    </location>
</feature>
<feature type="transmembrane region" description="Helical" evidence="9">
    <location>
        <begin position="223"/>
        <end position="244"/>
    </location>
</feature>
<evidence type="ECO:0000256" key="7">
    <source>
        <dbReference type="ARBA" id="ARBA00022989"/>
    </source>
</evidence>
<accession>A0A1M6J7P1</accession>
<protein>
    <submittedName>
        <fullName evidence="11">Amino acid transporter, AAT family</fullName>
    </submittedName>
</protein>
<dbReference type="GO" id="GO:0006865">
    <property type="term" value="P:amino acid transport"/>
    <property type="evidence" value="ECO:0007669"/>
    <property type="project" value="UniProtKB-KW"/>
</dbReference>